<proteinExistence type="predicted"/>
<dbReference type="PANTHER" id="PTHR37182">
    <property type="entry name" value="F24J8.11 PROTEIN"/>
    <property type="match status" value="1"/>
</dbReference>
<name>A0ABM3LB17_CUCME</name>
<reference evidence="3" key="1">
    <citation type="submission" date="2025-08" db="UniProtKB">
        <authorList>
            <consortium name="RefSeq"/>
        </authorList>
    </citation>
    <scope>IDENTIFICATION</scope>
    <source>
        <tissue evidence="3">Stem</tissue>
    </source>
</reference>
<dbReference type="GeneID" id="103488868"/>
<evidence type="ECO:0000256" key="1">
    <source>
        <dbReference type="SAM" id="MobiDB-lite"/>
    </source>
</evidence>
<keyword evidence="2" id="KW-1185">Reference proteome</keyword>
<dbReference type="RefSeq" id="XP_050947235.1">
    <property type="nucleotide sequence ID" value="XM_051091278.1"/>
</dbReference>
<dbReference type="Proteomes" id="UP001652600">
    <property type="component" value="Chromosome 10"/>
</dbReference>
<feature type="region of interest" description="Disordered" evidence="1">
    <location>
        <begin position="89"/>
        <end position="147"/>
    </location>
</feature>
<dbReference type="PANTHER" id="PTHR37182:SF2">
    <property type="entry name" value="F24J8.11 PROTEIN"/>
    <property type="match status" value="1"/>
</dbReference>
<evidence type="ECO:0000313" key="2">
    <source>
        <dbReference type="Proteomes" id="UP001652600"/>
    </source>
</evidence>
<sequence>MAHSLSSISATANVTATISRSIRFSNTQCSYHRLPNPQARSNACNESEPSNLISRRSLAISQCGVAQNCRNTALILTGVMLGVNVVDRSAEAAARRPPPPPPKEKKDPNLSGVQAKVLASKKRKEALKEATAKLRAKGKPVDQPPPE</sequence>
<protein>
    <submittedName>
        <fullName evidence="3">Uncharacterized protein LOC103488868 isoform X1</fullName>
    </submittedName>
</protein>
<accession>A0ABM3LB17</accession>
<gene>
    <name evidence="3" type="primary">LOC103488868</name>
</gene>
<evidence type="ECO:0000313" key="3">
    <source>
        <dbReference type="RefSeq" id="XP_050947235.1"/>
    </source>
</evidence>
<organism evidence="2 3">
    <name type="scientific">Cucumis melo</name>
    <name type="common">Muskmelon</name>
    <dbReference type="NCBI Taxonomy" id="3656"/>
    <lineage>
        <taxon>Eukaryota</taxon>
        <taxon>Viridiplantae</taxon>
        <taxon>Streptophyta</taxon>
        <taxon>Embryophyta</taxon>
        <taxon>Tracheophyta</taxon>
        <taxon>Spermatophyta</taxon>
        <taxon>Magnoliopsida</taxon>
        <taxon>eudicotyledons</taxon>
        <taxon>Gunneridae</taxon>
        <taxon>Pentapetalae</taxon>
        <taxon>rosids</taxon>
        <taxon>fabids</taxon>
        <taxon>Cucurbitales</taxon>
        <taxon>Cucurbitaceae</taxon>
        <taxon>Benincaseae</taxon>
        <taxon>Cucumis</taxon>
    </lineage>
</organism>